<dbReference type="PROSITE" id="PS00893">
    <property type="entry name" value="NUDIX_BOX"/>
    <property type="match status" value="1"/>
</dbReference>
<evidence type="ECO:0000313" key="6">
    <source>
        <dbReference type="EMBL" id="TCV04136.1"/>
    </source>
</evidence>
<evidence type="ECO:0000256" key="1">
    <source>
        <dbReference type="ARBA" id="ARBA00001946"/>
    </source>
</evidence>
<dbReference type="InterPro" id="IPR015797">
    <property type="entry name" value="NUDIX_hydrolase-like_dom_sf"/>
</dbReference>
<gene>
    <name evidence="6" type="ORF">EDC54_1114</name>
</gene>
<protein>
    <submittedName>
        <fullName evidence="6">NUDIX domain-containing protein</fullName>
    </submittedName>
</protein>
<feature type="domain" description="Nudix hydrolase" evidence="5">
    <location>
        <begin position="1"/>
        <end position="137"/>
    </location>
</feature>
<comment type="similarity">
    <text evidence="4">Belongs to the Nudix hydrolase family.</text>
</comment>
<comment type="caution">
    <text evidence="6">The sequence shown here is derived from an EMBL/GenBank/DDBJ whole genome shotgun (WGS) entry which is preliminary data.</text>
</comment>
<organism evidence="6 7">
    <name type="scientific">Samsonia erythrinae</name>
    <dbReference type="NCBI Taxonomy" id="160434"/>
    <lineage>
        <taxon>Bacteria</taxon>
        <taxon>Pseudomonadati</taxon>
        <taxon>Pseudomonadota</taxon>
        <taxon>Gammaproteobacteria</taxon>
        <taxon>Enterobacterales</taxon>
        <taxon>Pectobacteriaceae</taxon>
        <taxon>Samsonia</taxon>
    </lineage>
</organism>
<sequence>MIVTIGFCYLNSDIKNIKDNINSSINEFWITPGGGLEANESFEQALKRELAEETGLIIKEKPIWVWSRDVIFERNGNKFISHEQYYIIYANTCDIGEINLTDNEKNNILDKQWWSVEEMKFSKECFRPINIHKEFENIILNGIPNQPITID</sequence>
<dbReference type="Pfam" id="PF00293">
    <property type="entry name" value="NUDIX"/>
    <property type="match status" value="1"/>
</dbReference>
<dbReference type="EMBL" id="SMBY01000011">
    <property type="protein sequence ID" value="TCV04136.1"/>
    <property type="molecule type" value="Genomic_DNA"/>
</dbReference>
<evidence type="ECO:0000259" key="5">
    <source>
        <dbReference type="PROSITE" id="PS51462"/>
    </source>
</evidence>
<evidence type="ECO:0000256" key="4">
    <source>
        <dbReference type="RuleBase" id="RU003476"/>
    </source>
</evidence>
<dbReference type="InterPro" id="IPR020476">
    <property type="entry name" value="Nudix_hydrolase"/>
</dbReference>
<dbReference type="Proteomes" id="UP000295433">
    <property type="component" value="Unassembled WGS sequence"/>
</dbReference>
<proteinExistence type="inferred from homology"/>
<dbReference type="CDD" id="cd04685">
    <property type="entry name" value="NUDIX_Hydrolase"/>
    <property type="match status" value="1"/>
</dbReference>
<evidence type="ECO:0000313" key="7">
    <source>
        <dbReference type="Proteomes" id="UP000295433"/>
    </source>
</evidence>
<dbReference type="Gene3D" id="3.90.79.10">
    <property type="entry name" value="Nucleoside Triphosphate Pyrophosphohydrolase"/>
    <property type="match status" value="1"/>
</dbReference>
<dbReference type="InterPro" id="IPR020084">
    <property type="entry name" value="NUDIX_hydrolase_CS"/>
</dbReference>
<keyword evidence="7" id="KW-1185">Reference proteome</keyword>
<dbReference type="PANTHER" id="PTHR43046:SF12">
    <property type="entry name" value="GDP-MANNOSE MANNOSYL HYDROLASE"/>
    <property type="match status" value="1"/>
</dbReference>
<dbReference type="PRINTS" id="PR00502">
    <property type="entry name" value="NUDIXFAMILY"/>
</dbReference>
<evidence type="ECO:0000256" key="2">
    <source>
        <dbReference type="ARBA" id="ARBA00022801"/>
    </source>
</evidence>
<name>A0A4R3VFE1_9GAMM</name>
<dbReference type="AlphaFoldDB" id="A0A4R3VFE1"/>
<accession>A0A4R3VFE1</accession>
<reference evidence="6 7" key="1">
    <citation type="submission" date="2019-03" db="EMBL/GenBank/DDBJ databases">
        <title>Genomic Encyclopedia of Type Strains, Phase IV (KMG-IV): sequencing the most valuable type-strain genomes for metagenomic binning, comparative biology and taxonomic classification.</title>
        <authorList>
            <person name="Goeker M."/>
        </authorList>
    </citation>
    <scope>NUCLEOTIDE SEQUENCE [LARGE SCALE GENOMIC DNA]</scope>
    <source>
        <strain evidence="6 7">DSM 16730</strain>
    </source>
</reference>
<dbReference type="PANTHER" id="PTHR43046">
    <property type="entry name" value="GDP-MANNOSE MANNOSYL HYDROLASE"/>
    <property type="match status" value="1"/>
</dbReference>
<dbReference type="PROSITE" id="PS51462">
    <property type="entry name" value="NUDIX"/>
    <property type="match status" value="1"/>
</dbReference>
<evidence type="ECO:0000256" key="3">
    <source>
        <dbReference type="ARBA" id="ARBA00022842"/>
    </source>
</evidence>
<keyword evidence="2 4" id="KW-0378">Hydrolase</keyword>
<dbReference type="InterPro" id="IPR000086">
    <property type="entry name" value="NUDIX_hydrolase_dom"/>
</dbReference>
<dbReference type="GO" id="GO:0016787">
    <property type="term" value="F:hydrolase activity"/>
    <property type="evidence" value="ECO:0007669"/>
    <property type="project" value="UniProtKB-KW"/>
</dbReference>
<comment type="cofactor">
    <cofactor evidence="1">
        <name>Mg(2+)</name>
        <dbReference type="ChEBI" id="CHEBI:18420"/>
    </cofactor>
</comment>
<dbReference type="SUPFAM" id="SSF55811">
    <property type="entry name" value="Nudix"/>
    <property type="match status" value="1"/>
</dbReference>
<keyword evidence="3" id="KW-0460">Magnesium</keyword>